<keyword evidence="1" id="KW-0472">Membrane</keyword>
<dbReference type="RefSeq" id="WP_185430430.1">
    <property type="nucleotide sequence ID" value="NZ_JAARRW010000008.1"/>
</dbReference>
<dbReference type="EMBL" id="JAARRW010000008">
    <property type="protein sequence ID" value="MBC1563493.1"/>
    <property type="molecule type" value="Genomic_DNA"/>
</dbReference>
<gene>
    <name evidence="2" type="ORF">HB902_15570</name>
    <name evidence="3" type="ORF">HCB25_14925</name>
</gene>
<accession>A0A7X0XLY3</accession>
<evidence type="ECO:0000313" key="4">
    <source>
        <dbReference type="Proteomes" id="UP000541955"/>
    </source>
</evidence>
<feature type="transmembrane region" description="Helical" evidence="1">
    <location>
        <begin position="6"/>
        <end position="26"/>
    </location>
</feature>
<comment type="caution">
    <text evidence="2">The sequence shown here is derived from an EMBL/GenBank/DDBJ whole genome shotgun (WGS) entry which is preliminary data.</text>
</comment>
<dbReference type="EMBL" id="JAARYY010000010">
    <property type="protein sequence ID" value="MBC2245375.1"/>
    <property type="molecule type" value="Genomic_DNA"/>
</dbReference>
<keyword evidence="1" id="KW-0812">Transmembrane</keyword>
<dbReference type="Proteomes" id="UP000541955">
    <property type="component" value="Unassembled WGS sequence"/>
</dbReference>
<reference evidence="4 5" key="1">
    <citation type="submission" date="2020-03" db="EMBL/GenBank/DDBJ databases">
        <title>Soil Listeria distribution.</title>
        <authorList>
            <person name="Liao J."/>
            <person name="Wiedmann M."/>
        </authorList>
    </citation>
    <scope>NUCLEOTIDE SEQUENCE [LARGE SCALE GENOMIC DNA]</scope>
    <source>
        <strain evidence="3 5">FSL L7-0153</strain>
        <strain evidence="2 4">FSL L7-1387</strain>
    </source>
</reference>
<evidence type="ECO:0000313" key="3">
    <source>
        <dbReference type="EMBL" id="MBC2245375.1"/>
    </source>
</evidence>
<evidence type="ECO:0000313" key="2">
    <source>
        <dbReference type="EMBL" id="MBC1563493.1"/>
    </source>
</evidence>
<dbReference type="AlphaFoldDB" id="A0A7X0XLY3"/>
<evidence type="ECO:0000256" key="1">
    <source>
        <dbReference type="SAM" id="Phobius"/>
    </source>
</evidence>
<name>A0A7X0XLY3_9LIST</name>
<proteinExistence type="predicted"/>
<organism evidence="2 4">
    <name type="scientific">Listeria booriae</name>
    <dbReference type="NCBI Taxonomy" id="1552123"/>
    <lineage>
        <taxon>Bacteria</taxon>
        <taxon>Bacillati</taxon>
        <taxon>Bacillota</taxon>
        <taxon>Bacilli</taxon>
        <taxon>Bacillales</taxon>
        <taxon>Listeriaceae</taxon>
        <taxon>Listeria</taxon>
    </lineage>
</organism>
<keyword evidence="1" id="KW-1133">Transmembrane helix</keyword>
<sequence length="134" mass="15495">MMQKKYIWLISIAAVIVIILIGGKIYMNSLDKSTTEDKKIENKIAKEFARTYLTPEKQEVKEITFYKAPVEQSDATGNQNYFFYVNGKEEWKAGASVNSQNNEVWAFGSDDIELIEKSDAKNIKKLKINYWEPK</sequence>
<protein>
    <submittedName>
        <fullName evidence="2">Uncharacterized protein</fullName>
    </submittedName>
</protein>
<dbReference type="Proteomes" id="UP000550367">
    <property type="component" value="Unassembled WGS sequence"/>
</dbReference>
<evidence type="ECO:0000313" key="5">
    <source>
        <dbReference type="Proteomes" id="UP000550367"/>
    </source>
</evidence>